<dbReference type="InterPro" id="IPR029063">
    <property type="entry name" value="SAM-dependent_MTases_sf"/>
</dbReference>
<proteinExistence type="predicted"/>
<gene>
    <name evidence="3" type="ORF">COY52_10440</name>
</gene>
<protein>
    <submittedName>
        <fullName evidence="3">Class I SAM-dependent methyltransferase</fullName>
    </submittedName>
</protein>
<dbReference type="SUPFAM" id="SSF53335">
    <property type="entry name" value="S-adenosyl-L-methionine-dependent methyltransferases"/>
    <property type="match status" value="1"/>
</dbReference>
<dbReference type="Proteomes" id="UP000229307">
    <property type="component" value="Unassembled WGS sequence"/>
</dbReference>
<dbReference type="GO" id="GO:0032259">
    <property type="term" value="P:methylation"/>
    <property type="evidence" value="ECO:0007669"/>
    <property type="project" value="UniProtKB-KW"/>
</dbReference>
<dbReference type="Gene3D" id="3.40.50.150">
    <property type="entry name" value="Vaccinia Virus protein VP39"/>
    <property type="match status" value="1"/>
</dbReference>
<dbReference type="EMBL" id="PFMR01000280">
    <property type="protein sequence ID" value="PIZ15142.1"/>
    <property type="molecule type" value="Genomic_DNA"/>
</dbReference>
<dbReference type="GO" id="GO:0008757">
    <property type="term" value="F:S-adenosylmethionine-dependent methyltransferase activity"/>
    <property type="evidence" value="ECO:0007669"/>
    <property type="project" value="InterPro"/>
</dbReference>
<name>A0A2M7S6J1_9BACT</name>
<comment type="caution">
    <text evidence="3">The sequence shown here is derived from an EMBL/GenBank/DDBJ whole genome shotgun (WGS) entry which is preliminary data.</text>
</comment>
<accession>A0A2M7S6J1</accession>
<reference evidence="4" key="1">
    <citation type="submission" date="2017-09" db="EMBL/GenBank/DDBJ databases">
        <title>Depth-based differentiation of microbial function through sediment-hosted aquifers and enrichment of novel symbionts in the deep terrestrial subsurface.</title>
        <authorList>
            <person name="Probst A.J."/>
            <person name="Ladd B."/>
            <person name="Jarett J.K."/>
            <person name="Geller-Mcgrath D.E."/>
            <person name="Sieber C.M.K."/>
            <person name="Emerson J.B."/>
            <person name="Anantharaman K."/>
            <person name="Thomas B.C."/>
            <person name="Malmstrom R."/>
            <person name="Stieglmeier M."/>
            <person name="Klingl A."/>
            <person name="Woyke T."/>
            <person name="Ryan C.M."/>
            <person name="Banfield J.F."/>
        </authorList>
    </citation>
    <scope>NUCLEOTIDE SEQUENCE [LARGE SCALE GENOMIC DNA]</scope>
</reference>
<evidence type="ECO:0000313" key="3">
    <source>
        <dbReference type="EMBL" id="PIZ15142.1"/>
    </source>
</evidence>
<dbReference type="CDD" id="cd02440">
    <property type="entry name" value="AdoMet_MTases"/>
    <property type="match status" value="1"/>
</dbReference>
<keyword evidence="3" id="KW-0489">Methyltransferase</keyword>
<dbReference type="PANTHER" id="PTHR44068">
    <property type="entry name" value="ZGC:194242"/>
    <property type="match status" value="1"/>
</dbReference>
<dbReference type="InterPro" id="IPR013216">
    <property type="entry name" value="Methyltransf_11"/>
</dbReference>
<dbReference type="PANTHER" id="PTHR44068:SF11">
    <property type="entry name" value="GERANYL DIPHOSPHATE 2-C-METHYLTRANSFERASE"/>
    <property type="match status" value="1"/>
</dbReference>
<dbReference type="InterPro" id="IPR050447">
    <property type="entry name" value="Erg6_SMT_methyltransf"/>
</dbReference>
<dbReference type="AlphaFoldDB" id="A0A2M7S6J1"/>
<evidence type="ECO:0000259" key="2">
    <source>
        <dbReference type="Pfam" id="PF08241"/>
    </source>
</evidence>
<keyword evidence="1 3" id="KW-0808">Transferase</keyword>
<evidence type="ECO:0000313" key="4">
    <source>
        <dbReference type="Proteomes" id="UP000229307"/>
    </source>
</evidence>
<organism evidence="3 4">
    <name type="scientific">Candidatus Desantisbacteria bacterium CG_4_10_14_0_8_um_filter_48_22</name>
    <dbReference type="NCBI Taxonomy" id="1974543"/>
    <lineage>
        <taxon>Bacteria</taxon>
        <taxon>Candidatus Desantisiibacteriota</taxon>
    </lineage>
</organism>
<sequence>MVKPRIIETESGIQGEFNTETYDKMMRHLRDKGWIETDLIIKSGINKGLSLEIGPGPGYLGLEWLKKTAGTTLVSLEISPDMIKIASRNAKEYGLENRVKFVQGIGQQMPFEDNLFDNVFTNGSLHEWKEPGKVFNETFRVLKPGGRYLVSDLRRDMNFMMRWFLFIMTKPAEIRPGLISSINASYTLSEIREIIKETRLRNCRIEKNILGLVITGEKSPK</sequence>
<dbReference type="Pfam" id="PF08241">
    <property type="entry name" value="Methyltransf_11"/>
    <property type="match status" value="1"/>
</dbReference>
<feature type="domain" description="Methyltransferase type 11" evidence="2">
    <location>
        <begin position="51"/>
        <end position="149"/>
    </location>
</feature>
<evidence type="ECO:0000256" key="1">
    <source>
        <dbReference type="ARBA" id="ARBA00022679"/>
    </source>
</evidence>